<name>W6V995_ECHGR</name>
<proteinExistence type="predicted"/>
<evidence type="ECO:0000313" key="1">
    <source>
        <dbReference type="EMBL" id="EUB63149.1"/>
    </source>
</evidence>
<comment type="caution">
    <text evidence="1">The sequence shown here is derived from an EMBL/GenBank/DDBJ whole genome shotgun (WGS) entry which is preliminary data.</text>
</comment>
<gene>
    <name evidence="1" type="ORF">EGR_01953</name>
</gene>
<accession>W6V995</accession>
<dbReference type="EMBL" id="APAU02000008">
    <property type="protein sequence ID" value="EUB63149.1"/>
    <property type="molecule type" value="Genomic_DNA"/>
</dbReference>
<dbReference type="Proteomes" id="UP000019149">
    <property type="component" value="Unassembled WGS sequence"/>
</dbReference>
<protein>
    <submittedName>
        <fullName evidence="1">Uncharacterized protein</fullName>
    </submittedName>
</protein>
<dbReference type="GeneID" id="36337668"/>
<dbReference type="CTD" id="36337668"/>
<reference evidence="1 2" key="1">
    <citation type="journal article" date="2013" name="Nat. Genet.">
        <title>The genome of the hydatid tapeworm Echinococcus granulosus.</title>
        <authorList>
            <person name="Zheng H."/>
            <person name="Zhang W."/>
            <person name="Zhang L."/>
            <person name="Zhang Z."/>
            <person name="Li J."/>
            <person name="Lu G."/>
            <person name="Zhu Y."/>
            <person name="Wang Y."/>
            <person name="Huang Y."/>
            <person name="Liu J."/>
            <person name="Kang H."/>
            <person name="Chen J."/>
            <person name="Wang L."/>
            <person name="Chen A."/>
            <person name="Yu S."/>
            <person name="Gao Z."/>
            <person name="Jin L."/>
            <person name="Gu W."/>
            <person name="Wang Z."/>
            <person name="Zhao L."/>
            <person name="Shi B."/>
            <person name="Wen H."/>
            <person name="Lin R."/>
            <person name="Jones M.K."/>
            <person name="Brejova B."/>
            <person name="Vinar T."/>
            <person name="Zhao G."/>
            <person name="McManus D.P."/>
            <person name="Chen Z."/>
            <person name="Zhou Y."/>
            <person name="Wang S."/>
        </authorList>
    </citation>
    <scope>NUCLEOTIDE SEQUENCE [LARGE SCALE GENOMIC DNA]</scope>
</reference>
<organism evidence="1 2">
    <name type="scientific">Echinococcus granulosus</name>
    <name type="common">Hydatid tapeworm</name>
    <dbReference type="NCBI Taxonomy" id="6210"/>
    <lineage>
        <taxon>Eukaryota</taxon>
        <taxon>Metazoa</taxon>
        <taxon>Spiralia</taxon>
        <taxon>Lophotrochozoa</taxon>
        <taxon>Platyhelminthes</taxon>
        <taxon>Cestoda</taxon>
        <taxon>Eucestoda</taxon>
        <taxon>Cyclophyllidea</taxon>
        <taxon>Taeniidae</taxon>
        <taxon>Echinococcus</taxon>
        <taxon>Echinococcus granulosus group</taxon>
    </lineage>
</organism>
<dbReference type="AlphaFoldDB" id="W6V995"/>
<dbReference type="KEGG" id="egl:EGR_01953"/>
<sequence length="468" mass="54268">MHAIVDSTKSGVSPYLTAILGNFFQLSQKTYLQNTSDTYSDRIFKKEELHLCVSINFQGPETFPKLHTKKLFGIKEKGINGINNSVSFWGTFKAFQRMKTRGDLKRNFYRNDCKNTIILALKTRNLKSIDIKIIELFVPSELSAKFHFKATLWIVPYTTYYLNVCEFIYCYPQIEEIRPLFECKENDRILCKGNKDLYCELLILKKNFAFMRGSGNFCFIKLNSRNLRTPTYFIFRFISKLLKETYSFINRHKLFTWMIVKPQNDFGAPISNKETLIPSLSVLKSVWSFEKFCLPIFEKYVSRRPIKCRSNIQERNQGSCPLGSYLFVTMNMKPQVFPDFGRSHNNGVDCGLEAMSMRESTTTVLFNTRETKRGDEQITAGVQSDRLRCCFVLVSVVHKIKNASLEIKGVAETFLLNSNTSNASLKRQNLLEAWYTRTIYTLKVVIGMITSTFPLPNRIKKRVNFTKV</sequence>
<evidence type="ECO:0000313" key="2">
    <source>
        <dbReference type="Proteomes" id="UP000019149"/>
    </source>
</evidence>
<keyword evidence="2" id="KW-1185">Reference proteome</keyword>
<dbReference type="RefSeq" id="XP_024354345.1">
    <property type="nucleotide sequence ID" value="XM_024491202.1"/>
</dbReference>